<name>A0A7R9BLQ1_9CRUS</name>
<keyword evidence="2" id="KW-1185">Reference proteome</keyword>
<gene>
    <name evidence="1" type="ORF">NMOB1V02_LOCUS4097</name>
</gene>
<reference evidence="1" key="1">
    <citation type="submission" date="2020-11" db="EMBL/GenBank/DDBJ databases">
        <authorList>
            <person name="Tran Van P."/>
        </authorList>
    </citation>
    <scope>NUCLEOTIDE SEQUENCE</scope>
</reference>
<accession>A0A7R9BLQ1</accession>
<dbReference type="EMBL" id="OA882639">
    <property type="protein sequence ID" value="CAD7276330.1"/>
    <property type="molecule type" value="Genomic_DNA"/>
</dbReference>
<evidence type="ECO:0000313" key="2">
    <source>
        <dbReference type="Proteomes" id="UP000678499"/>
    </source>
</evidence>
<organism evidence="1">
    <name type="scientific">Notodromas monacha</name>
    <dbReference type="NCBI Taxonomy" id="399045"/>
    <lineage>
        <taxon>Eukaryota</taxon>
        <taxon>Metazoa</taxon>
        <taxon>Ecdysozoa</taxon>
        <taxon>Arthropoda</taxon>
        <taxon>Crustacea</taxon>
        <taxon>Oligostraca</taxon>
        <taxon>Ostracoda</taxon>
        <taxon>Podocopa</taxon>
        <taxon>Podocopida</taxon>
        <taxon>Cypridocopina</taxon>
        <taxon>Cypridoidea</taxon>
        <taxon>Cyprididae</taxon>
        <taxon>Notodromas</taxon>
    </lineage>
</organism>
<dbReference type="EMBL" id="CAJPEX010000602">
    <property type="protein sequence ID" value="CAG0916482.1"/>
    <property type="molecule type" value="Genomic_DNA"/>
</dbReference>
<proteinExistence type="predicted"/>
<sequence>MNELLLHSSIMSGVLPKPSRHVKCGQTPVKLRSRASLPAIPTISSRHLRSWPSTHQANRRSVNLNFDECAPAISDVSCEEFYARLGEREAPEGREDFECRPPSEYFETLPESGLQKSFVHSKPPRLKLFVRERLERKIRVALPLPSPVEFTSTPERNCFREEETIPSIETKCEAFQSWLDGETCFEPIVQFSGLKLGEIEVGWAEVDRIIVNDCQKICLETPASYHSFVIPKFSDCLSTISKMAKRTNCPVVQQRTKEFCCTMKVQVTAPASRCEEKQITREAFWKSLQSPKHGWRKGFLEVTEASIYLSESLHKTPELVLPHPRTADDVRIVDLDAKIASDLPENQRRVVRLGLEVFVAVDRPDTLCELLQDNCSTRDSIRDLLAEKTIRCEVRCTVKLELEGLRMRMEDDLRIDFRFVTGMCVMRNSQRCHLDHCIVMESFEADGSMP</sequence>
<dbReference type="AlphaFoldDB" id="A0A7R9BLQ1"/>
<protein>
    <submittedName>
        <fullName evidence="1">Uncharacterized protein</fullName>
    </submittedName>
</protein>
<dbReference type="Proteomes" id="UP000678499">
    <property type="component" value="Unassembled WGS sequence"/>
</dbReference>
<evidence type="ECO:0000313" key="1">
    <source>
        <dbReference type="EMBL" id="CAD7276330.1"/>
    </source>
</evidence>